<evidence type="ECO:0000313" key="2">
    <source>
        <dbReference type="Proteomes" id="UP000481861"/>
    </source>
</evidence>
<comment type="caution">
    <text evidence="1">The sequence shown here is derived from an EMBL/GenBank/DDBJ whole genome shotgun (WGS) entry which is preliminary data.</text>
</comment>
<proteinExistence type="predicted"/>
<keyword evidence="2" id="KW-1185">Reference proteome</keyword>
<dbReference type="AlphaFoldDB" id="A0A7C8IBC8"/>
<gene>
    <name evidence="1" type="ORF">BDV95DRAFT_106892</name>
</gene>
<dbReference type="EMBL" id="JAADJZ010000017">
    <property type="protein sequence ID" value="KAF2868927.1"/>
    <property type="molecule type" value="Genomic_DNA"/>
</dbReference>
<protein>
    <submittedName>
        <fullName evidence="1">Uncharacterized protein</fullName>
    </submittedName>
</protein>
<dbReference type="Proteomes" id="UP000481861">
    <property type="component" value="Unassembled WGS sequence"/>
</dbReference>
<organism evidence="1 2">
    <name type="scientific">Massariosphaeria phaeospora</name>
    <dbReference type="NCBI Taxonomy" id="100035"/>
    <lineage>
        <taxon>Eukaryota</taxon>
        <taxon>Fungi</taxon>
        <taxon>Dikarya</taxon>
        <taxon>Ascomycota</taxon>
        <taxon>Pezizomycotina</taxon>
        <taxon>Dothideomycetes</taxon>
        <taxon>Pleosporomycetidae</taxon>
        <taxon>Pleosporales</taxon>
        <taxon>Pleosporales incertae sedis</taxon>
        <taxon>Massariosphaeria</taxon>
    </lineage>
</organism>
<evidence type="ECO:0000313" key="1">
    <source>
        <dbReference type="EMBL" id="KAF2868927.1"/>
    </source>
</evidence>
<accession>A0A7C8IBC8</accession>
<reference evidence="1 2" key="1">
    <citation type="submission" date="2020-01" db="EMBL/GenBank/DDBJ databases">
        <authorList>
            <consortium name="DOE Joint Genome Institute"/>
            <person name="Haridas S."/>
            <person name="Albert R."/>
            <person name="Binder M."/>
            <person name="Bloem J."/>
            <person name="Labutti K."/>
            <person name="Salamov A."/>
            <person name="Andreopoulos B."/>
            <person name="Baker S.E."/>
            <person name="Barry K."/>
            <person name="Bills G."/>
            <person name="Bluhm B.H."/>
            <person name="Cannon C."/>
            <person name="Castanera R."/>
            <person name="Culley D.E."/>
            <person name="Daum C."/>
            <person name="Ezra D."/>
            <person name="Gonzalez J.B."/>
            <person name="Henrissat B."/>
            <person name="Kuo A."/>
            <person name="Liang C."/>
            <person name="Lipzen A."/>
            <person name="Lutzoni F."/>
            <person name="Magnuson J."/>
            <person name="Mondo S."/>
            <person name="Nolan M."/>
            <person name="Ohm R."/>
            <person name="Pangilinan J."/>
            <person name="Park H.-J.H."/>
            <person name="Ramirez L."/>
            <person name="Alfaro M."/>
            <person name="Sun H."/>
            <person name="Tritt A."/>
            <person name="Yoshinaga Y."/>
            <person name="Zwiers L.-H.L."/>
            <person name="Turgeon B.G."/>
            <person name="Goodwin S.B."/>
            <person name="Spatafora J.W."/>
            <person name="Crous P.W."/>
            <person name="Grigoriev I.V."/>
        </authorList>
    </citation>
    <scope>NUCLEOTIDE SEQUENCE [LARGE SCALE GENOMIC DNA]</scope>
    <source>
        <strain evidence="1 2">CBS 611.86</strain>
    </source>
</reference>
<sequence>MQNCRLRQSQGGLLRAKAYAAQGRADAASGRRPRAALISASGEVCICFVRIASRRHWPSLWGGEPWYRVGSVGTRGLRSEIPCEGKRAAHGAEDTAAAGQPGLFHRQQSLPYSSGIFACACAWCRRRPAARGVSGRWYHHGEAERAWRAPAEVARRVGECMSGAVGQPPLRRHRNSVPPAKIVNYIPSLAAPSMRSSLRPCAAQNAARLRTVQPLRALATAAGPLGTIPTQMKKIARWHAGNRH</sequence>
<name>A0A7C8IBC8_9PLEO</name>